<evidence type="ECO:0000259" key="1">
    <source>
        <dbReference type="Pfam" id="PF00754"/>
    </source>
</evidence>
<dbReference type="Pfam" id="PF00754">
    <property type="entry name" value="F5_F8_type_C"/>
    <property type="match status" value="1"/>
</dbReference>
<name>A0ABR2JYZ4_9EUKA</name>
<gene>
    <name evidence="2" type="ORF">M9Y10_042826</name>
</gene>
<evidence type="ECO:0000313" key="2">
    <source>
        <dbReference type="EMBL" id="KAK8883728.1"/>
    </source>
</evidence>
<comment type="caution">
    <text evidence="2">The sequence shown here is derived from an EMBL/GenBank/DDBJ whole genome shotgun (WGS) entry which is preliminary data.</text>
</comment>
<feature type="domain" description="F5/8 type C" evidence="1">
    <location>
        <begin position="322"/>
        <end position="442"/>
    </location>
</feature>
<dbReference type="InterPro" id="IPR000421">
    <property type="entry name" value="FA58C"/>
</dbReference>
<dbReference type="EMBL" id="JAPFFF010000008">
    <property type="protein sequence ID" value="KAK8883728.1"/>
    <property type="molecule type" value="Genomic_DNA"/>
</dbReference>
<keyword evidence="3" id="KW-1185">Reference proteome</keyword>
<evidence type="ECO:0000313" key="3">
    <source>
        <dbReference type="Proteomes" id="UP001470230"/>
    </source>
</evidence>
<dbReference type="SUPFAM" id="SSF49785">
    <property type="entry name" value="Galactose-binding domain-like"/>
    <property type="match status" value="1"/>
</dbReference>
<organism evidence="2 3">
    <name type="scientific">Tritrichomonas musculus</name>
    <dbReference type="NCBI Taxonomy" id="1915356"/>
    <lineage>
        <taxon>Eukaryota</taxon>
        <taxon>Metamonada</taxon>
        <taxon>Parabasalia</taxon>
        <taxon>Tritrichomonadida</taxon>
        <taxon>Tritrichomonadidae</taxon>
        <taxon>Tritrichomonas</taxon>
    </lineage>
</organism>
<proteinExistence type="predicted"/>
<dbReference type="Proteomes" id="UP001470230">
    <property type="component" value="Unassembled WGS sequence"/>
</dbReference>
<protein>
    <recommendedName>
        <fullName evidence="1">F5/8 type C domain-containing protein</fullName>
    </recommendedName>
</protein>
<accession>A0ABR2JYZ4</accession>
<dbReference type="InterPro" id="IPR008979">
    <property type="entry name" value="Galactose-bd-like_sf"/>
</dbReference>
<reference evidence="2 3" key="1">
    <citation type="submission" date="2024-04" db="EMBL/GenBank/DDBJ databases">
        <title>Tritrichomonas musculus Genome.</title>
        <authorList>
            <person name="Alves-Ferreira E."/>
            <person name="Grigg M."/>
            <person name="Lorenzi H."/>
            <person name="Galac M."/>
        </authorList>
    </citation>
    <scope>NUCLEOTIDE SEQUENCE [LARGE SCALE GENOMIC DNA]</scope>
    <source>
        <strain evidence="2 3">EAF2021</strain>
    </source>
</reference>
<sequence>MSKKSFLVSAAGLKNVVFANSFIVDNFRFTLGEKEILLNNFLADFISPRVSEIHKIDPTIDTLCLNNFISDFAKIDDLFDPDLITNIKLIASGQRIEINEEMGHKIRLFSILLGNEEIFNSMNDIYPINTSRESLDSCLKYLRCFVLTNKTGNITSSFNNQSILDFVSSHFYLIDESKLLNLHKSVIYSIVTNRHLKICSEDSLFDFINKLFSIENDQNLNIIEFYEALDISALSEAKFKEFIDVLNPNEITQNLWGKLKKCFSSQSAKKTERYSKKQDIIDYDNNSSNQFKGIIFHLGNGNPKSVIENGAVDITSSPILSNNSGHVASHVVDFDNDSKSFLSDNKKNSWLTYDFKNRKVRPSSYSIKSHHWGGKGYYHPKSWCIEGSNDNEHWKTLDSCTDEKCLDGKNLSKNFPVKNNLDVNEYYRYLRIRQTDVNTSNDHLLGFSSLEYFGSILEPNQ</sequence>
<dbReference type="Gene3D" id="2.60.120.260">
    <property type="entry name" value="Galactose-binding domain-like"/>
    <property type="match status" value="1"/>
</dbReference>